<dbReference type="GO" id="GO:0005886">
    <property type="term" value="C:plasma membrane"/>
    <property type="evidence" value="ECO:0007669"/>
    <property type="project" value="UniProtKB-SubCell"/>
</dbReference>
<keyword evidence="7 9" id="KW-0472">Membrane</keyword>
<keyword evidence="12" id="KW-1185">Reference proteome</keyword>
<comment type="similarity">
    <text evidence="8 9">Belongs to the TRAP transporter small permease family.</text>
</comment>
<dbReference type="PANTHER" id="PTHR35011:SF2">
    <property type="entry name" value="2,3-DIKETO-L-GULONATE TRAP TRANSPORTER SMALL PERMEASE PROTEIN YIAM"/>
    <property type="match status" value="1"/>
</dbReference>
<evidence type="ECO:0000256" key="7">
    <source>
        <dbReference type="ARBA" id="ARBA00023136"/>
    </source>
</evidence>
<evidence type="ECO:0000256" key="4">
    <source>
        <dbReference type="ARBA" id="ARBA00022519"/>
    </source>
</evidence>
<dbReference type="STRING" id="564137.SAMN04488238_10549"/>
<dbReference type="GO" id="GO:0015740">
    <property type="term" value="P:C4-dicarboxylate transport"/>
    <property type="evidence" value="ECO:0007669"/>
    <property type="project" value="TreeGrafter"/>
</dbReference>
<evidence type="ECO:0000256" key="5">
    <source>
        <dbReference type="ARBA" id="ARBA00022692"/>
    </source>
</evidence>
<evidence type="ECO:0000256" key="8">
    <source>
        <dbReference type="ARBA" id="ARBA00038436"/>
    </source>
</evidence>
<evidence type="ECO:0000256" key="1">
    <source>
        <dbReference type="ARBA" id="ARBA00004429"/>
    </source>
</evidence>
<dbReference type="Pfam" id="PF04290">
    <property type="entry name" value="DctQ"/>
    <property type="match status" value="1"/>
</dbReference>
<keyword evidence="6 9" id="KW-1133">Transmembrane helix</keyword>
<protein>
    <recommendedName>
        <fullName evidence="9">TRAP transporter small permease protein</fullName>
    </recommendedName>
</protein>
<feature type="transmembrane region" description="Helical" evidence="9">
    <location>
        <begin position="12"/>
        <end position="33"/>
    </location>
</feature>
<name>A0A1H2YN32_9RHOB</name>
<reference evidence="11 12" key="1">
    <citation type="submission" date="2016-10" db="EMBL/GenBank/DDBJ databases">
        <authorList>
            <person name="de Groot N.N."/>
        </authorList>
    </citation>
    <scope>NUCLEOTIDE SEQUENCE [LARGE SCALE GENOMIC DNA]</scope>
    <source>
        <strain evidence="11 12">CGMCC 1.8894</strain>
    </source>
</reference>
<feature type="domain" description="Tripartite ATP-independent periplasmic transporters DctQ component" evidence="10">
    <location>
        <begin position="20"/>
        <end position="145"/>
    </location>
</feature>
<keyword evidence="4 9" id="KW-0997">Cell inner membrane</keyword>
<evidence type="ECO:0000256" key="3">
    <source>
        <dbReference type="ARBA" id="ARBA00022475"/>
    </source>
</evidence>
<feature type="transmembrane region" description="Helical" evidence="9">
    <location>
        <begin position="45"/>
        <end position="64"/>
    </location>
</feature>
<evidence type="ECO:0000313" key="11">
    <source>
        <dbReference type="EMBL" id="SDX05929.1"/>
    </source>
</evidence>
<dbReference type="Proteomes" id="UP000198539">
    <property type="component" value="Unassembled WGS sequence"/>
</dbReference>
<sequence length="161" mass="17722">MTKFYIQTVEALIILGLCVMVGLTFTSAMMRFIPGVGGIFWAEEITRYVSIWVVFLAAGVGMRFGVHLSVDMLALAVPEGLRRALFIFAYIMSILFQGVLVYYGTQLAISNYAQQSASLQIPMTYAYAAIPVGAFIMLCETLRLIYLELTGHSTAAQPQAD</sequence>
<proteinExistence type="inferred from homology"/>
<keyword evidence="3" id="KW-1003">Cell membrane</keyword>
<keyword evidence="2 9" id="KW-0813">Transport</keyword>
<evidence type="ECO:0000259" key="10">
    <source>
        <dbReference type="Pfam" id="PF04290"/>
    </source>
</evidence>
<evidence type="ECO:0000256" key="2">
    <source>
        <dbReference type="ARBA" id="ARBA00022448"/>
    </source>
</evidence>
<keyword evidence="5 9" id="KW-0812">Transmembrane</keyword>
<dbReference type="PANTHER" id="PTHR35011">
    <property type="entry name" value="2,3-DIKETO-L-GULONATE TRAP TRANSPORTER SMALL PERMEASE PROTEIN YIAM"/>
    <property type="match status" value="1"/>
</dbReference>
<comment type="subcellular location">
    <subcellularLocation>
        <location evidence="1 9">Cell inner membrane</location>
        <topology evidence="1 9">Multi-pass membrane protein</topology>
    </subcellularLocation>
</comment>
<dbReference type="EMBL" id="FNOM01000005">
    <property type="protein sequence ID" value="SDX05929.1"/>
    <property type="molecule type" value="Genomic_DNA"/>
</dbReference>
<feature type="transmembrane region" description="Helical" evidence="9">
    <location>
        <begin position="125"/>
        <end position="146"/>
    </location>
</feature>
<dbReference type="RefSeq" id="WP_176847042.1">
    <property type="nucleotide sequence ID" value="NZ_CP061502.1"/>
</dbReference>
<gene>
    <name evidence="11" type="ORF">SAMN04488238_10549</name>
</gene>
<dbReference type="AlphaFoldDB" id="A0A1H2YN32"/>
<accession>A0A1H2YN32</accession>
<evidence type="ECO:0000313" key="12">
    <source>
        <dbReference type="Proteomes" id="UP000198539"/>
    </source>
</evidence>
<comment type="function">
    <text evidence="9">Part of the tripartite ATP-independent periplasmic (TRAP) transport system.</text>
</comment>
<feature type="transmembrane region" description="Helical" evidence="9">
    <location>
        <begin position="85"/>
        <end position="105"/>
    </location>
</feature>
<organism evidence="11 12">
    <name type="scientific">Roseicitreum antarcticum</name>
    <dbReference type="NCBI Taxonomy" id="564137"/>
    <lineage>
        <taxon>Bacteria</taxon>
        <taxon>Pseudomonadati</taxon>
        <taxon>Pseudomonadota</taxon>
        <taxon>Alphaproteobacteria</taxon>
        <taxon>Rhodobacterales</taxon>
        <taxon>Paracoccaceae</taxon>
        <taxon>Roseicitreum</taxon>
    </lineage>
</organism>
<evidence type="ECO:0000256" key="6">
    <source>
        <dbReference type="ARBA" id="ARBA00022989"/>
    </source>
</evidence>
<comment type="subunit">
    <text evidence="9">The complex comprises the extracytoplasmic solute receptor protein and the two transmembrane proteins.</text>
</comment>
<evidence type="ECO:0000256" key="9">
    <source>
        <dbReference type="RuleBase" id="RU369079"/>
    </source>
</evidence>
<dbReference type="InterPro" id="IPR055348">
    <property type="entry name" value="DctQ"/>
</dbReference>
<dbReference type="GO" id="GO:0022857">
    <property type="term" value="F:transmembrane transporter activity"/>
    <property type="evidence" value="ECO:0007669"/>
    <property type="project" value="UniProtKB-UniRule"/>
</dbReference>
<dbReference type="InterPro" id="IPR007387">
    <property type="entry name" value="TRAP_DctQ"/>
</dbReference>